<gene>
    <name evidence="1" type="ORF">DCC39_13175</name>
</gene>
<sequence length="71" mass="8296">MGEKGKMKYILTYVLEDSEERLALLEAKDYYSAECKAREILRKLSISSRRTYCFIELQSLNEIKKLDALAD</sequence>
<name>A0A2U1JWS5_9BACI</name>
<accession>A0A2U1JWS5</accession>
<evidence type="ECO:0000313" key="1">
    <source>
        <dbReference type="EMBL" id="PWA09445.1"/>
    </source>
</evidence>
<evidence type="ECO:0000313" key="2">
    <source>
        <dbReference type="Proteomes" id="UP000245998"/>
    </source>
</evidence>
<reference evidence="1 2" key="1">
    <citation type="submission" date="2018-04" db="EMBL/GenBank/DDBJ databases">
        <title>Camelliibacillus theae gen. nov., sp. nov., isolated from Pu'er tea.</title>
        <authorList>
            <person name="Niu L."/>
        </authorList>
    </citation>
    <scope>NUCLEOTIDE SEQUENCE [LARGE SCALE GENOMIC DNA]</scope>
    <source>
        <strain evidence="1 2">T8</strain>
    </source>
</reference>
<dbReference type="EMBL" id="QCZG01000029">
    <property type="protein sequence ID" value="PWA09445.1"/>
    <property type="molecule type" value="Genomic_DNA"/>
</dbReference>
<proteinExistence type="predicted"/>
<dbReference type="Proteomes" id="UP000245998">
    <property type="component" value="Unassembled WGS sequence"/>
</dbReference>
<protein>
    <submittedName>
        <fullName evidence="1">Uncharacterized protein</fullName>
    </submittedName>
</protein>
<comment type="caution">
    <text evidence="1">The sequence shown here is derived from an EMBL/GenBank/DDBJ whole genome shotgun (WGS) entry which is preliminary data.</text>
</comment>
<dbReference type="RefSeq" id="WP_116555374.1">
    <property type="nucleotide sequence ID" value="NZ_QCZG01000029.1"/>
</dbReference>
<keyword evidence="2" id="KW-1185">Reference proteome</keyword>
<organism evidence="1 2">
    <name type="scientific">Pueribacillus theae</name>
    <dbReference type="NCBI Taxonomy" id="2171751"/>
    <lineage>
        <taxon>Bacteria</taxon>
        <taxon>Bacillati</taxon>
        <taxon>Bacillota</taxon>
        <taxon>Bacilli</taxon>
        <taxon>Bacillales</taxon>
        <taxon>Bacillaceae</taxon>
        <taxon>Pueribacillus</taxon>
    </lineage>
</organism>
<dbReference type="AlphaFoldDB" id="A0A2U1JWS5"/>